<name>A0AAF0SU49_ECOLX</name>
<organism evidence="1 2">
    <name type="scientific">Escherichia coli</name>
    <dbReference type="NCBI Taxonomy" id="562"/>
    <lineage>
        <taxon>Bacteria</taxon>
        <taxon>Pseudomonadati</taxon>
        <taxon>Pseudomonadota</taxon>
        <taxon>Gammaproteobacteria</taxon>
        <taxon>Enterobacterales</taxon>
        <taxon>Enterobacteriaceae</taxon>
        <taxon>Escherichia</taxon>
    </lineage>
</organism>
<dbReference type="RefSeq" id="WP_212734107.1">
    <property type="nucleotide sequence ID" value="NZ_AP018784.2"/>
</dbReference>
<accession>A0AAF0SU49</accession>
<proteinExistence type="predicted"/>
<gene>
    <name evidence="1" type="ORF">OGM49_23655</name>
</gene>
<dbReference type="Proteomes" id="UP001180189">
    <property type="component" value="Chromosome"/>
</dbReference>
<reference evidence="1" key="1">
    <citation type="journal article" date="2023" name="Microorganisms">
        <title>Comparative Genomic Analysis of ST131 Subclade C2 of ESBL-Producing E. coli Isolates from Patients with Recurrent and Sporadic Urinary Tract Infections.</title>
        <authorList>
            <person name="Jaen-Luchoro D."/>
            <person name="Kahnamouei A."/>
            <person name="Yazdanshenas S."/>
            <person name="Lindblom A."/>
            <person name="Samuelsson E."/>
            <person name="Ahren C."/>
            <person name="Karami N."/>
        </authorList>
    </citation>
    <scope>NUCLEOTIDE SEQUENCE</scope>
    <source>
        <strain evidence="1">S7</strain>
    </source>
</reference>
<dbReference type="AlphaFoldDB" id="A0AAF0SU49"/>
<evidence type="ECO:0000313" key="1">
    <source>
        <dbReference type="EMBL" id="WLM98518.1"/>
    </source>
</evidence>
<dbReference type="EMBL" id="CP107128">
    <property type="protein sequence ID" value="WLM98518.1"/>
    <property type="molecule type" value="Genomic_DNA"/>
</dbReference>
<sequence length="23" mass="2696">MRNAVRKAGITSRRRFLLFQFAG</sequence>
<evidence type="ECO:0000313" key="2">
    <source>
        <dbReference type="Proteomes" id="UP001180189"/>
    </source>
</evidence>
<protein>
    <submittedName>
        <fullName evidence="1">Uncharacterized protein</fullName>
    </submittedName>
</protein>